<reference evidence="10 11" key="2">
    <citation type="submission" date="2021-08" db="EMBL/GenBank/DDBJ databases">
        <title>Massilia sp. R798.</title>
        <authorList>
            <person name="Baek J.H."/>
            <person name="Jung H.S."/>
            <person name="Kim K.R."/>
            <person name="Jeon C.O."/>
        </authorList>
    </citation>
    <scope>NUCLEOTIDE SEQUENCE [LARGE SCALE GENOMIC DNA]</scope>
    <source>
        <strain evidence="10 11">R798</strain>
    </source>
</reference>
<dbReference type="PRINTS" id="PR00344">
    <property type="entry name" value="BCTRLSENSOR"/>
</dbReference>
<accession>A0ABS7SKQ9</accession>
<dbReference type="CDD" id="cd00082">
    <property type="entry name" value="HisKA"/>
    <property type="match status" value="1"/>
</dbReference>
<evidence type="ECO:0000256" key="4">
    <source>
        <dbReference type="ARBA" id="ARBA00022679"/>
    </source>
</evidence>
<dbReference type="PANTHER" id="PTHR42878:SF7">
    <property type="entry name" value="SENSOR HISTIDINE KINASE GLRK"/>
    <property type="match status" value="1"/>
</dbReference>
<dbReference type="Pfam" id="PF02518">
    <property type="entry name" value="HATPase_c"/>
    <property type="match status" value="1"/>
</dbReference>
<dbReference type="Gene3D" id="1.10.287.130">
    <property type="match status" value="1"/>
</dbReference>
<feature type="domain" description="Histidine kinase" evidence="9">
    <location>
        <begin position="161"/>
        <end position="372"/>
    </location>
</feature>
<evidence type="ECO:0000256" key="5">
    <source>
        <dbReference type="ARBA" id="ARBA00022741"/>
    </source>
</evidence>
<dbReference type="PANTHER" id="PTHR42878">
    <property type="entry name" value="TWO-COMPONENT HISTIDINE KINASE"/>
    <property type="match status" value="1"/>
</dbReference>
<comment type="caution">
    <text evidence="10">The sequence shown here is derived from an EMBL/GenBank/DDBJ whole genome shotgun (WGS) entry which is preliminary data.</text>
</comment>
<keyword evidence="4" id="KW-0808">Transferase</keyword>
<dbReference type="RefSeq" id="WP_223466666.1">
    <property type="nucleotide sequence ID" value="NZ_JAFBIL020000002.1"/>
</dbReference>
<dbReference type="EMBL" id="JAFBIL020000002">
    <property type="protein sequence ID" value="MBZ2206622.1"/>
    <property type="molecule type" value="Genomic_DNA"/>
</dbReference>
<keyword evidence="5" id="KW-0547">Nucleotide-binding</keyword>
<keyword evidence="8" id="KW-0902">Two-component regulatory system</keyword>
<keyword evidence="3" id="KW-0597">Phosphoprotein</keyword>
<dbReference type="Gene3D" id="3.30.565.10">
    <property type="entry name" value="Histidine kinase-like ATPase, C-terminal domain"/>
    <property type="match status" value="1"/>
</dbReference>
<evidence type="ECO:0000313" key="10">
    <source>
        <dbReference type="EMBL" id="MBZ2206622.1"/>
    </source>
</evidence>
<dbReference type="SMART" id="SM00387">
    <property type="entry name" value="HATPase_c"/>
    <property type="match status" value="1"/>
</dbReference>
<dbReference type="SUPFAM" id="SSF47384">
    <property type="entry name" value="Homodimeric domain of signal transducing histidine kinase"/>
    <property type="match status" value="1"/>
</dbReference>
<name>A0ABS7SKQ9_9BURK</name>
<dbReference type="GO" id="GO:0016301">
    <property type="term" value="F:kinase activity"/>
    <property type="evidence" value="ECO:0007669"/>
    <property type="project" value="UniProtKB-KW"/>
</dbReference>
<evidence type="ECO:0000256" key="2">
    <source>
        <dbReference type="ARBA" id="ARBA00012438"/>
    </source>
</evidence>
<keyword evidence="6 10" id="KW-0418">Kinase</keyword>
<dbReference type="EC" id="2.7.13.3" evidence="2"/>
<sequence length="382" mass="41618">MTDKIIGLANADPEQLSDLTRAVLALRPKVVDAWKSNVQFELGRADELEPPILENTMPSFHDSLALLLTPAFHGRGEVDIAVVAAEHGGERARLTRYDTTTLIHELQIFRRVFFQALHDQDVQLTPVQSNAIHVSIDSAIRDSANAFAGVQAALREQFAAAMVHDLRTPLANAHLAAELILRAATLPQAQGLARRVLQNTARIETMARELLDNLLFVGGEGLPLRIEQFDMAALATETVEHAATFHGIDIRLEAVAAVGHWCRGSMQRALENLVSNAIKHGEPAALVQLWVEKTASRIKVSLHNEGKPIPIEDTESLFQMYHRAEAARSESIGWGVGLPFVRQVAESHGGSVLVSSTSEGGTTFSIDMPLDARPFVDAPMVG</sequence>
<keyword evidence="7" id="KW-0067">ATP-binding</keyword>
<dbReference type="PROSITE" id="PS50109">
    <property type="entry name" value="HIS_KIN"/>
    <property type="match status" value="1"/>
</dbReference>
<dbReference type="InterPro" id="IPR036890">
    <property type="entry name" value="HATPase_C_sf"/>
</dbReference>
<reference evidence="10 11" key="1">
    <citation type="submission" date="2021-01" db="EMBL/GenBank/DDBJ databases">
        <authorList>
            <person name="Ruan W."/>
            <person name="Khan S.A."/>
            <person name="Jeon C.O."/>
        </authorList>
    </citation>
    <scope>NUCLEOTIDE SEQUENCE [LARGE SCALE GENOMIC DNA]</scope>
    <source>
        <strain evidence="10 11">R798</strain>
    </source>
</reference>
<dbReference type="SUPFAM" id="SSF55874">
    <property type="entry name" value="ATPase domain of HSP90 chaperone/DNA topoisomerase II/histidine kinase"/>
    <property type="match status" value="1"/>
</dbReference>
<keyword evidence="11" id="KW-1185">Reference proteome</keyword>
<evidence type="ECO:0000256" key="6">
    <source>
        <dbReference type="ARBA" id="ARBA00022777"/>
    </source>
</evidence>
<protein>
    <recommendedName>
        <fullName evidence="2">histidine kinase</fullName>
        <ecNumber evidence="2">2.7.13.3</ecNumber>
    </recommendedName>
</protein>
<organism evidence="10 11">
    <name type="scientific">Massilia soli</name>
    <dbReference type="NCBI Taxonomy" id="2792854"/>
    <lineage>
        <taxon>Bacteria</taxon>
        <taxon>Pseudomonadati</taxon>
        <taxon>Pseudomonadota</taxon>
        <taxon>Betaproteobacteria</taxon>
        <taxon>Burkholderiales</taxon>
        <taxon>Oxalobacteraceae</taxon>
        <taxon>Telluria group</taxon>
        <taxon>Massilia</taxon>
    </lineage>
</organism>
<dbReference type="SMART" id="SM00388">
    <property type="entry name" value="HisKA"/>
    <property type="match status" value="1"/>
</dbReference>
<evidence type="ECO:0000256" key="3">
    <source>
        <dbReference type="ARBA" id="ARBA00022553"/>
    </source>
</evidence>
<evidence type="ECO:0000256" key="8">
    <source>
        <dbReference type="ARBA" id="ARBA00023012"/>
    </source>
</evidence>
<dbReference type="InterPro" id="IPR003661">
    <property type="entry name" value="HisK_dim/P_dom"/>
</dbReference>
<dbReference type="InterPro" id="IPR050351">
    <property type="entry name" value="BphY/WalK/GraS-like"/>
</dbReference>
<evidence type="ECO:0000256" key="7">
    <source>
        <dbReference type="ARBA" id="ARBA00022840"/>
    </source>
</evidence>
<comment type="catalytic activity">
    <reaction evidence="1">
        <text>ATP + protein L-histidine = ADP + protein N-phospho-L-histidine.</text>
        <dbReference type="EC" id="2.7.13.3"/>
    </reaction>
</comment>
<evidence type="ECO:0000256" key="1">
    <source>
        <dbReference type="ARBA" id="ARBA00000085"/>
    </source>
</evidence>
<gene>
    <name evidence="10" type="ORF">I4X03_005060</name>
</gene>
<dbReference type="InterPro" id="IPR005467">
    <property type="entry name" value="His_kinase_dom"/>
</dbReference>
<dbReference type="InterPro" id="IPR036097">
    <property type="entry name" value="HisK_dim/P_sf"/>
</dbReference>
<dbReference type="Pfam" id="PF00512">
    <property type="entry name" value="HisKA"/>
    <property type="match status" value="1"/>
</dbReference>
<proteinExistence type="predicted"/>
<dbReference type="InterPro" id="IPR003594">
    <property type="entry name" value="HATPase_dom"/>
</dbReference>
<evidence type="ECO:0000259" key="9">
    <source>
        <dbReference type="PROSITE" id="PS50109"/>
    </source>
</evidence>
<dbReference type="InterPro" id="IPR004358">
    <property type="entry name" value="Sig_transdc_His_kin-like_C"/>
</dbReference>
<evidence type="ECO:0000313" key="11">
    <source>
        <dbReference type="Proteomes" id="UP000809349"/>
    </source>
</evidence>
<dbReference type="Proteomes" id="UP000809349">
    <property type="component" value="Unassembled WGS sequence"/>
</dbReference>